<organism evidence="1 2">
    <name type="scientific">Paenibacillus spiritus</name>
    <dbReference type="NCBI Taxonomy" id="2496557"/>
    <lineage>
        <taxon>Bacteria</taxon>
        <taxon>Bacillati</taxon>
        <taxon>Bacillota</taxon>
        <taxon>Bacilli</taxon>
        <taxon>Bacillales</taxon>
        <taxon>Paenibacillaceae</taxon>
        <taxon>Paenibacillus</taxon>
    </lineage>
</organism>
<keyword evidence="2" id="KW-1185">Reference proteome</keyword>
<gene>
    <name evidence="1" type="ORF">F4V43_09570</name>
</gene>
<evidence type="ECO:0000313" key="1">
    <source>
        <dbReference type="EMBL" id="KAA9004871.1"/>
    </source>
</evidence>
<evidence type="ECO:0000313" key="2">
    <source>
        <dbReference type="Proteomes" id="UP000367750"/>
    </source>
</evidence>
<name>A0A5J5GA64_9BACL</name>
<dbReference type="OrthoDB" id="2624081at2"/>
<proteinExistence type="predicted"/>
<dbReference type="EMBL" id="VYKK01000012">
    <property type="protein sequence ID" value="KAA9004871.1"/>
    <property type="molecule type" value="Genomic_DNA"/>
</dbReference>
<dbReference type="AlphaFoldDB" id="A0A5J5GA64"/>
<protein>
    <submittedName>
        <fullName evidence="1">Uncharacterized protein</fullName>
    </submittedName>
</protein>
<comment type="caution">
    <text evidence="1">The sequence shown here is derived from an EMBL/GenBank/DDBJ whole genome shotgun (WGS) entry which is preliminary data.</text>
</comment>
<dbReference type="Proteomes" id="UP000367750">
    <property type="component" value="Unassembled WGS sequence"/>
</dbReference>
<accession>A0A5J5GA64</accession>
<sequence length="143" mass="16658">MMMRAFNINMLPEGDFDFIVHLFDRILLGSTTDTKVYNDLCLALERDELLEGHFFDRKMEIYASRVNGQLMVYEPIVVGSGKTDGKDQIVIPRCYELEHAPYNDGGSNRPKYRRLFVRELIDFMDDLAYVKCAMLYRLEKEGA</sequence>
<dbReference type="RefSeq" id="WP_150458022.1">
    <property type="nucleotide sequence ID" value="NZ_VYKK01000012.1"/>
</dbReference>
<reference evidence="1 2" key="1">
    <citation type="submission" date="2019-09" db="EMBL/GenBank/DDBJ databases">
        <title>Bacillus ochoae sp. nov., Paenibacillus whitsoniae sp. nov., Paenibacillus spiritus sp. nov. Isolated from the Mars Exploration Rover during spacecraft assembly.</title>
        <authorList>
            <person name="Seuylemezian A."/>
            <person name="Vaishampayan P."/>
        </authorList>
    </citation>
    <scope>NUCLEOTIDE SEQUENCE [LARGE SCALE GENOMIC DNA]</scope>
    <source>
        <strain evidence="1 2">MER_111</strain>
    </source>
</reference>